<evidence type="ECO:0000313" key="2">
    <source>
        <dbReference type="Proteomes" id="UP000028700"/>
    </source>
</evidence>
<name>A0A081BI44_9LACO</name>
<dbReference type="eggNOG" id="ENOG5032GHE">
    <property type="taxonomic scope" value="Bacteria"/>
</dbReference>
<comment type="caution">
    <text evidence="1">The sequence shown here is derived from an EMBL/GenBank/DDBJ whole genome shotgun (WGS) entry which is preliminary data.</text>
</comment>
<keyword evidence="2" id="KW-1185">Reference proteome</keyword>
<dbReference type="EMBL" id="BBJM01000011">
    <property type="protein sequence ID" value="GAK47712.1"/>
    <property type="molecule type" value="Genomic_DNA"/>
</dbReference>
<evidence type="ECO:0000313" key="1">
    <source>
        <dbReference type="EMBL" id="GAK47712.1"/>
    </source>
</evidence>
<protein>
    <submittedName>
        <fullName evidence="1">Uncharacterized protein</fullName>
    </submittedName>
</protein>
<organism evidence="1 2">
    <name type="scientific">Secundilactobacillus oryzae JCM 18671</name>
    <dbReference type="NCBI Taxonomy" id="1291743"/>
    <lineage>
        <taxon>Bacteria</taxon>
        <taxon>Bacillati</taxon>
        <taxon>Bacillota</taxon>
        <taxon>Bacilli</taxon>
        <taxon>Lactobacillales</taxon>
        <taxon>Lactobacillaceae</taxon>
        <taxon>Secundilactobacillus</taxon>
    </lineage>
</organism>
<dbReference type="STRING" id="1291743.LOSG293_110280"/>
<gene>
    <name evidence="1" type="ORF">LOSG293_110280</name>
</gene>
<dbReference type="Proteomes" id="UP000028700">
    <property type="component" value="Unassembled WGS sequence"/>
</dbReference>
<proteinExistence type="predicted"/>
<sequence length="209" mass="22965">MEGAILMSEADDFNHLGRAIEILSELQHHTVFVGALKQEGDRSIDFMQMLIGVSETGATIQPSHSKYLTIPMPVAGKRKAREIDGLFFYTTKAGKPSLARQENGKLVVYFLLAEQVRIPARHLLTNTVKRIRPHVAKIAAEEVSKVLNGTSTSWKPILNAVGEYVSIQMKRAMANASPKNAPITAANKGFNNPLIDTGAMQRSISWVVI</sequence>
<reference evidence="1" key="1">
    <citation type="journal article" date="2014" name="Genome Announc.">
        <title>Draft Genome Sequence of Lactobacillus oryzae Strain SG293T.</title>
        <authorList>
            <person name="Tanizawa Y."/>
            <person name="Fujisawa T."/>
            <person name="Mochizuki T."/>
            <person name="Kaminuma E."/>
            <person name="Nakamura Y."/>
            <person name="Tohno M."/>
        </authorList>
    </citation>
    <scope>NUCLEOTIDE SEQUENCE [LARGE SCALE GENOMIC DNA]</scope>
    <source>
        <strain evidence="1">SG293</strain>
    </source>
</reference>
<dbReference type="AlphaFoldDB" id="A0A081BI44"/>
<accession>A0A081BI44</accession>